<evidence type="ECO:0000256" key="1">
    <source>
        <dbReference type="SAM" id="MobiDB-lite"/>
    </source>
</evidence>
<organism evidence="3 4">
    <name type="scientific">Vigna radiata var. radiata</name>
    <name type="common">Mung bean</name>
    <name type="synonym">Phaseolus aureus</name>
    <dbReference type="NCBI Taxonomy" id="3916"/>
    <lineage>
        <taxon>Eukaryota</taxon>
        <taxon>Viridiplantae</taxon>
        <taxon>Streptophyta</taxon>
        <taxon>Embryophyta</taxon>
        <taxon>Tracheophyta</taxon>
        <taxon>Spermatophyta</taxon>
        <taxon>Magnoliopsida</taxon>
        <taxon>eudicotyledons</taxon>
        <taxon>Gunneridae</taxon>
        <taxon>Pentapetalae</taxon>
        <taxon>rosids</taxon>
        <taxon>fabids</taxon>
        <taxon>Fabales</taxon>
        <taxon>Fabaceae</taxon>
        <taxon>Papilionoideae</taxon>
        <taxon>50 kb inversion clade</taxon>
        <taxon>NPAAA clade</taxon>
        <taxon>indigoferoid/millettioid clade</taxon>
        <taxon>Phaseoleae</taxon>
        <taxon>Vigna</taxon>
    </lineage>
</organism>
<feature type="compositionally biased region" description="Basic and acidic residues" evidence="1">
    <location>
        <begin position="143"/>
        <end position="159"/>
    </location>
</feature>
<feature type="compositionally biased region" description="Basic and acidic residues" evidence="1">
    <location>
        <begin position="119"/>
        <end position="137"/>
    </location>
</feature>
<dbReference type="PANTHER" id="PTHR33223">
    <property type="entry name" value="CCHC-TYPE DOMAIN-CONTAINING PROTEIN"/>
    <property type="match status" value="1"/>
</dbReference>
<feature type="compositionally biased region" description="Basic and acidic residues" evidence="1">
    <location>
        <begin position="294"/>
        <end position="326"/>
    </location>
</feature>
<evidence type="ECO:0000313" key="3">
    <source>
        <dbReference type="Proteomes" id="UP000087766"/>
    </source>
</evidence>
<name>A0A1S3T842_VIGRR</name>
<dbReference type="Pfam" id="PF03732">
    <property type="entry name" value="Retrotrans_gag"/>
    <property type="match status" value="1"/>
</dbReference>
<protein>
    <submittedName>
        <fullName evidence="4">Uncharacterized protein LOC106752703</fullName>
    </submittedName>
</protein>
<reference evidence="4" key="1">
    <citation type="submission" date="2025-08" db="UniProtKB">
        <authorList>
            <consortium name="RefSeq"/>
        </authorList>
    </citation>
    <scope>IDENTIFICATION</scope>
    <source>
        <tissue evidence="4">Leaf</tissue>
    </source>
</reference>
<evidence type="ECO:0000313" key="4">
    <source>
        <dbReference type="RefSeq" id="XP_014489922.1"/>
    </source>
</evidence>
<feature type="domain" description="Retrotransposon gag" evidence="2">
    <location>
        <begin position="14"/>
        <end position="105"/>
    </location>
</feature>
<keyword evidence="3" id="KW-1185">Reference proteome</keyword>
<dbReference type="GeneID" id="106752703"/>
<dbReference type="PANTHER" id="PTHR33223:SF10">
    <property type="entry name" value="AMINOTRANSFERASE-LIKE PLANT MOBILE DOMAIN-CONTAINING PROTEIN"/>
    <property type="match status" value="1"/>
</dbReference>
<dbReference type="RefSeq" id="XP_014489922.1">
    <property type="nucleotide sequence ID" value="XM_014634436.1"/>
</dbReference>
<dbReference type="KEGG" id="vra:106752703"/>
<feature type="region of interest" description="Disordered" evidence="1">
    <location>
        <begin position="108"/>
        <end position="185"/>
    </location>
</feature>
<feature type="region of interest" description="Disordered" evidence="1">
    <location>
        <begin position="262"/>
        <end position="360"/>
    </location>
</feature>
<dbReference type="OrthoDB" id="1740536at2759"/>
<accession>A0A1S3T842</accession>
<evidence type="ECO:0000259" key="2">
    <source>
        <dbReference type="Pfam" id="PF03732"/>
    </source>
</evidence>
<dbReference type="AlphaFoldDB" id="A0A1S3T842"/>
<dbReference type="InterPro" id="IPR005162">
    <property type="entry name" value="Retrotrans_gag_dom"/>
</dbReference>
<feature type="compositionally biased region" description="Basic and acidic residues" evidence="1">
    <location>
        <begin position="262"/>
        <end position="281"/>
    </location>
</feature>
<proteinExistence type="predicted"/>
<gene>
    <name evidence="4" type="primary">LOC106752703</name>
</gene>
<sequence>MAFRTGCDAIWCRAFSLSLKGEALEWFDSLPDGSIENFKGLSNMFKNQFAACRVQDATVVDLMNLKQGKEEPLKTFMDRFQRTVRRVKGLSTELALQHVMLGLRPGPFKDSICRNPPKSMEELRQRTTDEIRVEDMKQSYWKELQEAKSEKHESRRDGQGGRPGSGKARDEPRNPRFPQYTQLNAPRARILQESLSAQIMQVPQQRPTPPGANNSKHCLYHQNMGHNIEDCVMLKDKIEEMVRSGLLQQYVKGSRTVEYRNGREQKEYAGRSFPRSEEKRAYTRSPPRSGRTNRPSDDRDNRYTGSRKNDARRSRSQSRERERSRPLGESSIPSSAGSLGEGNPHLPEKEAFRRCSPSMP</sequence>
<dbReference type="Proteomes" id="UP000087766">
    <property type="component" value="Unplaced"/>
</dbReference>